<dbReference type="CDD" id="cd01433">
    <property type="entry name" value="Ribosomal_L16_L10e"/>
    <property type="match status" value="1"/>
</dbReference>
<dbReference type="GO" id="GO:0003735">
    <property type="term" value="F:structural constituent of ribosome"/>
    <property type="evidence" value="ECO:0007669"/>
    <property type="project" value="InterPro"/>
</dbReference>
<dbReference type="GeneID" id="63788460"/>
<evidence type="ECO:0000256" key="2">
    <source>
        <dbReference type="ARBA" id="ARBA00022980"/>
    </source>
</evidence>
<dbReference type="OMA" id="MPGMYEF"/>
<dbReference type="SUPFAM" id="SSF54686">
    <property type="entry name" value="Ribosomal protein L16p/L10e"/>
    <property type="match status" value="1"/>
</dbReference>
<evidence type="ECO:0000313" key="6">
    <source>
        <dbReference type="Proteomes" id="UP000193685"/>
    </source>
</evidence>
<dbReference type="GO" id="GO:0019843">
    <property type="term" value="F:rRNA binding"/>
    <property type="evidence" value="ECO:0007669"/>
    <property type="project" value="InterPro"/>
</dbReference>
<sequence>MFRTICSFIRSTFSLQSRSTSHQYAPKKSLYRKAHKGKVPIPIGGSTKGTTLQLGDYGLRLKSDGQRLSAKQLQTCEAVIRRTIKVEKQARVFLRQTCNIPVCRKGNETRMGKGKGEFDHWACRVSTGKIVWEIGGASEEIAKEALRQAAHKLPGLYDFVRKGALPMILVHYIKIHWHLPSL</sequence>
<dbReference type="STRING" id="56484.A0A1Y2FU37"/>
<dbReference type="Gene3D" id="3.90.1170.10">
    <property type="entry name" value="Ribosomal protein L10e/L16"/>
    <property type="match status" value="1"/>
</dbReference>
<dbReference type="AlphaFoldDB" id="A0A1Y2FU37"/>
<comment type="caution">
    <text evidence="5">The sequence shown here is derived from an EMBL/GenBank/DDBJ whole genome shotgun (WGS) entry which is preliminary data.</text>
</comment>
<accession>A0A1Y2FU37</accession>
<keyword evidence="3 4" id="KW-0687">Ribonucleoprotein</keyword>
<dbReference type="PROSITE" id="PS00701">
    <property type="entry name" value="RIBOSOMAL_L16_2"/>
    <property type="match status" value="1"/>
</dbReference>
<dbReference type="GO" id="GO:0032543">
    <property type="term" value="P:mitochondrial translation"/>
    <property type="evidence" value="ECO:0007669"/>
    <property type="project" value="TreeGrafter"/>
</dbReference>
<keyword evidence="6" id="KW-1185">Reference proteome</keyword>
<keyword evidence="2 4" id="KW-0689">Ribosomal protein</keyword>
<evidence type="ECO:0000313" key="5">
    <source>
        <dbReference type="EMBL" id="ORY87077.1"/>
    </source>
</evidence>
<dbReference type="RefSeq" id="XP_040727933.1">
    <property type="nucleotide sequence ID" value="XM_040871861.1"/>
</dbReference>
<evidence type="ECO:0000256" key="4">
    <source>
        <dbReference type="RuleBase" id="RU004413"/>
    </source>
</evidence>
<name>A0A1Y2FU37_PROLT</name>
<evidence type="ECO:0000256" key="3">
    <source>
        <dbReference type="ARBA" id="ARBA00023274"/>
    </source>
</evidence>
<gene>
    <name evidence="5" type="ORF">BCR37DRAFT_401845</name>
</gene>
<comment type="similarity">
    <text evidence="1 4">Belongs to the universal ribosomal protein uL16 family.</text>
</comment>
<dbReference type="Pfam" id="PF00252">
    <property type="entry name" value="Ribosomal_L16"/>
    <property type="match status" value="1"/>
</dbReference>
<dbReference type="InterPro" id="IPR047873">
    <property type="entry name" value="Ribosomal_uL16"/>
</dbReference>
<organism evidence="5 6">
    <name type="scientific">Protomyces lactucae-debilis</name>
    <dbReference type="NCBI Taxonomy" id="2754530"/>
    <lineage>
        <taxon>Eukaryota</taxon>
        <taxon>Fungi</taxon>
        <taxon>Dikarya</taxon>
        <taxon>Ascomycota</taxon>
        <taxon>Taphrinomycotina</taxon>
        <taxon>Taphrinomycetes</taxon>
        <taxon>Taphrinales</taxon>
        <taxon>Protomycetaceae</taxon>
        <taxon>Protomyces</taxon>
    </lineage>
</organism>
<dbReference type="OrthoDB" id="268521at2759"/>
<evidence type="ECO:0000256" key="1">
    <source>
        <dbReference type="ARBA" id="ARBA00008931"/>
    </source>
</evidence>
<dbReference type="InterPro" id="IPR020798">
    <property type="entry name" value="Ribosomal_uL16_CS"/>
</dbReference>
<dbReference type="InterPro" id="IPR016180">
    <property type="entry name" value="Ribosomal_uL16_dom"/>
</dbReference>
<dbReference type="Proteomes" id="UP000193685">
    <property type="component" value="Unassembled WGS sequence"/>
</dbReference>
<dbReference type="PANTHER" id="PTHR12220:SF13">
    <property type="entry name" value="LARGE RIBOSOMAL SUBUNIT PROTEIN UL16M"/>
    <property type="match status" value="1"/>
</dbReference>
<dbReference type="EMBL" id="MCFI01000002">
    <property type="protein sequence ID" value="ORY87077.1"/>
    <property type="molecule type" value="Genomic_DNA"/>
</dbReference>
<dbReference type="NCBIfam" id="TIGR01164">
    <property type="entry name" value="rplP_bact"/>
    <property type="match status" value="1"/>
</dbReference>
<reference evidence="5 6" key="1">
    <citation type="submission" date="2016-07" db="EMBL/GenBank/DDBJ databases">
        <title>Pervasive Adenine N6-methylation of Active Genes in Fungi.</title>
        <authorList>
            <consortium name="DOE Joint Genome Institute"/>
            <person name="Mondo S.J."/>
            <person name="Dannebaum R.O."/>
            <person name="Kuo R.C."/>
            <person name="Labutti K."/>
            <person name="Haridas S."/>
            <person name="Kuo A."/>
            <person name="Salamov A."/>
            <person name="Ahrendt S.R."/>
            <person name="Lipzen A."/>
            <person name="Sullivan W."/>
            <person name="Andreopoulos W.B."/>
            <person name="Clum A."/>
            <person name="Lindquist E."/>
            <person name="Daum C."/>
            <person name="Ramamoorthy G.K."/>
            <person name="Gryganskyi A."/>
            <person name="Culley D."/>
            <person name="Magnuson J.K."/>
            <person name="James T.Y."/>
            <person name="O'Malley M.A."/>
            <person name="Stajich J.E."/>
            <person name="Spatafora J.W."/>
            <person name="Visel A."/>
            <person name="Grigoriev I.V."/>
        </authorList>
    </citation>
    <scope>NUCLEOTIDE SEQUENCE [LARGE SCALE GENOMIC DNA]</scope>
    <source>
        <strain evidence="5 6">12-1054</strain>
    </source>
</reference>
<dbReference type="GO" id="GO:0005762">
    <property type="term" value="C:mitochondrial large ribosomal subunit"/>
    <property type="evidence" value="ECO:0007669"/>
    <property type="project" value="TreeGrafter"/>
</dbReference>
<dbReference type="InterPro" id="IPR036920">
    <property type="entry name" value="Ribosomal_uL16_sf"/>
</dbReference>
<dbReference type="PANTHER" id="PTHR12220">
    <property type="entry name" value="50S/60S RIBOSOMAL PROTEIN L16"/>
    <property type="match status" value="1"/>
</dbReference>
<protein>
    <submittedName>
        <fullName evidence="5">Mitochondrial 54S ribosomal protein YmL47</fullName>
    </submittedName>
</protein>
<dbReference type="InterPro" id="IPR000114">
    <property type="entry name" value="Ribosomal_uL16_bact-type"/>
</dbReference>
<proteinExistence type="inferred from homology"/>
<dbReference type="PRINTS" id="PR00060">
    <property type="entry name" value="RIBOSOMALL16"/>
</dbReference>